<dbReference type="EMBL" id="CP095053">
    <property type="protein sequence ID" value="UOR05871.1"/>
    <property type="molecule type" value="Genomic_DNA"/>
</dbReference>
<dbReference type="KEGG" id="haei:MUN82_01935"/>
<accession>A0A8T9SWU8</accession>
<protein>
    <submittedName>
        <fullName evidence="1">Uncharacterized protein</fullName>
    </submittedName>
</protein>
<dbReference type="RefSeq" id="WP_245094476.1">
    <property type="nucleotide sequence ID" value="NZ_CP095053.1"/>
</dbReference>
<name>A0A8T9SWU8_9BACT</name>
<proteinExistence type="predicted"/>
<gene>
    <name evidence="1" type="ORF">MUN82_01935</name>
</gene>
<organism evidence="1 2">
    <name type="scientific">Hymenobacter aerilatus</name>
    <dbReference type="NCBI Taxonomy" id="2932251"/>
    <lineage>
        <taxon>Bacteria</taxon>
        <taxon>Pseudomonadati</taxon>
        <taxon>Bacteroidota</taxon>
        <taxon>Cytophagia</taxon>
        <taxon>Cytophagales</taxon>
        <taxon>Hymenobacteraceae</taxon>
        <taxon>Hymenobacter</taxon>
    </lineage>
</organism>
<evidence type="ECO:0000313" key="1">
    <source>
        <dbReference type="EMBL" id="UOR05871.1"/>
    </source>
</evidence>
<keyword evidence="2" id="KW-1185">Reference proteome</keyword>
<dbReference type="AlphaFoldDB" id="A0A8T9SWU8"/>
<evidence type="ECO:0000313" key="2">
    <source>
        <dbReference type="Proteomes" id="UP000829925"/>
    </source>
</evidence>
<sequence>MPIEEIKESYIKDLPQIVSPADLYNTKIEVEKVINGEPANHSVNFGTMVTGVANALPKGNNSASLYKTVRCYDSTVPGYNAGNSTLVDLDPRFLALGAICYVEFPQPSREYRLVWDPNSTLYVAIDGGFGGETIGAKWVEKDSLEDKYARILEFNPFENSYQKDDIVKYILDGTLTLFAAKQTLIKSTFPGNVIPEPTGNVTDQYWQKLGASDGGENPEAYDDTELRGRVEVVEQDVEDLLTNIETAKTNLNNRIDGIVTAVIPYVPDSYVEGQLVHHNGLIFMARQDIANSTVAPTSTNAYWLLVNGTSSGSTSGGTVDLSNYYTKAQVDAIGNTKVEKRTGYSLVSDAEIARLATITNYVLVDGSVTEAKLSAEVRAKLNAVETGFDDTELRNLITTKVDKVPGKSLVLDTEIARLASLQPFDNTSNDTRLTALENKPEPQPFDNTSNDQRLTALENAPGFDDTAIVNRLDTNEAEVADIDTRVTALENAPTTSGGTIDSLNDEKVFVGFTGITETIGGLTPGNFNGTLEELLAKILIKYQAPFFTGFAYNGAGSRTVEAGTTFTGTDTFSWSIGNNSNVKPNTIIIKDGGSIIGSGLANNGSHTLDLPTFTLDAGQSKSFSIEAQNTENNVFTGGLTINTQLARYYGASSLTPSELKAQLANNANGVLGGKDLNGGRGLENNFNCSGGKYPYYLYQAGFGNPSYVQQGPNNFSAYTVEDIVIKDVFGIMRNYKLFYTDTIQFSSSFNLRIN</sequence>
<dbReference type="Proteomes" id="UP000829925">
    <property type="component" value="Chromosome"/>
</dbReference>
<reference evidence="1 2" key="1">
    <citation type="submission" date="2022-04" db="EMBL/GenBank/DDBJ databases">
        <title>Hymenobacter sp. isolated from the air.</title>
        <authorList>
            <person name="Won M."/>
            <person name="Lee C.-M."/>
            <person name="Woen H.-Y."/>
            <person name="Kwon S.-W."/>
        </authorList>
    </citation>
    <scope>NUCLEOTIDE SEQUENCE [LARGE SCALE GENOMIC DNA]</scope>
    <source>
        <strain evidence="2">5413 J-13</strain>
    </source>
</reference>